<reference evidence="1 2" key="1">
    <citation type="submission" date="2018-11" db="EMBL/GenBank/DDBJ databases">
        <authorList>
            <consortium name="Pathogen Informatics"/>
        </authorList>
    </citation>
    <scope>NUCLEOTIDE SEQUENCE [LARGE SCALE GENOMIC DNA]</scope>
</reference>
<protein>
    <recommendedName>
        <fullName evidence="3">Glyoxalase domain-containing protein 4</fullName>
    </recommendedName>
</protein>
<dbReference type="AlphaFoldDB" id="A0A3P7K189"/>
<dbReference type="Pfam" id="PF21701">
    <property type="entry name" value="GLOD4_C"/>
    <property type="match status" value="1"/>
</dbReference>
<organism evidence="1 2">
    <name type="scientific">Strongylus vulgaris</name>
    <name type="common">Blood worm</name>
    <dbReference type="NCBI Taxonomy" id="40348"/>
    <lineage>
        <taxon>Eukaryota</taxon>
        <taxon>Metazoa</taxon>
        <taxon>Ecdysozoa</taxon>
        <taxon>Nematoda</taxon>
        <taxon>Chromadorea</taxon>
        <taxon>Rhabditida</taxon>
        <taxon>Rhabditina</taxon>
        <taxon>Rhabditomorpha</taxon>
        <taxon>Strongyloidea</taxon>
        <taxon>Strongylidae</taxon>
        <taxon>Strongylus</taxon>
    </lineage>
</organism>
<accession>A0A3P7K189</accession>
<name>A0A3P7K189_STRVU</name>
<dbReference type="OrthoDB" id="5868535at2759"/>
<sequence>HKLDRGTGYGRIGFSYPEEKLADLQSHLKEAGLPIKHELLTLATPGKAEVKAIILTDPNGHEICMVGDKGFHELCRVDPKADQSLHEAISKDDTQ</sequence>
<dbReference type="Proteomes" id="UP000270094">
    <property type="component" value="Unassembled WGS sequence"/>
</dbReference>
<dbReference type="Gene3D" id="3.10.180.10">
    <property type="entry name" value="2,3-Dihydroxybiphenyl 1,2-Dioxygenase, domain 1"/>
    <property type="match status" value="1"/>
</dbReference>
<evidence type="ECO:0008006" key="3">
    <source>
        <dbReference type="Google" id="ProtNLM"/>
    </source>
</evidence>
<evidence type="ECO:0000313" key="2">
    <source>
        <dbReference type="Proteomes" id="UP000270094"/>
    </source>
</evidence>
<feature type="non-terminal residue" evidence="1">
    <location>
        <position position="1"/>
    </location>
</feature>
<keyword evidence="2" id="KW-1185">Reference proteome</keyword>
<dbReference type="PANTHER" id="PTHR46466">
    <property type="entry name" value="GLYOXALASE DOMAIN-CONTAINING PROTEIN 4"/>
    <property type="match status" value="1"/>
</dbReference>
<dbReference type="InterPro" id="IPR029068">
    <property type="entry name" value="Glyas_Bleomycin-R_OHBP_Dase"/>
</dbReference>
<gene>
    <name evidence="1" type="ORF">SVUK_LOCUS20987</name>
</gene>
<dbReference type="EMBL" id="UYYB01148249">
    <property type="protein sequence ID" value="VDM85989.1"/>
    <property type="molecule type" value="Genomic_DNA"/>
</dbReference>
<dbReference type="PANTHER" id="PTHR46466:SF1">
    <property type="entry name" value="GLYOXALASE DOMAIN-CONTAINING PROTEIN 4"/>
    <property type="match status" value="1"/>
</dbReference>
<dbReference type="InterPro" id="IPR043193">
    <property type="entry name" value="GLOD4"/>
</dbReference>
<dbReference type="SUPFAM" id="SSF54593">
    <property type="entry name" value="Glyoxalase/Bleomycin resistance protein/Dihydroxybiphenyl dioxygenase"/>
    <property type="match status" value="1"/>
</dbReference>
<proteinExistence type="predicted"/>
<evidence type="ECO:0000313" key="1">
    <source>
        <dbReference type="EMBL" id="VDM85989.1"/>
    </source>
</evidence>